<evidence type="ECO:0000259" key="13">
    <source>
        <dbReference type="PROSITE" id="PS50853"/>
    </source>
</evidence>
<dbReference type="InterPro" id="IPR036116">
    <property type="entry name" value="FN3_sf"/>
</dbReference>
<gene>
    <name evidence="15" type="ORF">CP960_09500</name>
</gene>
<comment type="catalytic activity">
    <reaction evidence="10">
        <text>Releases a C-terminal residue, which may be hydrophobic or positively charged.</text>
        <dbReference type="EC" id="3.4.17.18"/>
    </reaction>
</comment>
<comment type="caution">
    <text evidence="15">The sequence shown here is derived from an EMBL/GenBank/DDBJ whole genome shotgun (WGS) entry which is preliminary data.</text>
</comment>
<evidence type="ECO:0000256" key="3">
    <source>
        <dbReference type="ARBA" id="ARBA00022645"/>
    </source>
</evidence>
<keyword evidence="6" id="KW-0732">Signal</keyword>
<reference evidence="15 16" key="1">
    <citation type="submission" date="2017-09" db="EMBL/GenBank/DDBJ databases">
        <title>Genomics of the genus Arcobacter.</title>
        <authorList>
            <person name="Perez-Cataluna A."/>
            <person name="Figueras M.J."/>
            <person name="Salas-Masso N."/>
        </authorList>
    </citation>
    <scope>NUCLEOTIDE SEQUENCE [LARGE SCALE GENOMIC DNA]</scope>
    <source>
        <strain evidence="15 16">DSM 18005</strain>
    </source>
</reference>
<keyword evidence="16" id="KW-1185">Reference proteome</keyword>
<dbReference type="Pfam" id="PF00246">
    <property type="entry name" value="Peptidase_M14"/>
    <property type="match status" value="1"/>
</dbReference>
<organism evidence="15 16">
    <name type="scientific">Malaciobacter halophilus</name>
    <dbReference type="NCBI Taxonomy" id="197482"/>
    <lineage>
        <taxon>Bacteria</taxon>
        <taxon>Pseudomonadati</taxon>
        <taxon>Campylobacterota</taxon>
        <taxon>Epsilonproteobacteria</taxon>
        <taxon>Campylobacterales</taxon>
        <taxon>Arcobacteraceae</taxon>
        <taxon>Malaciobacter</taxon>
    </lineage>
</organism>
<comment type="similarity">
    <text evidence="2 12">Belongs to the peptidase M14 family.</text>
</comment>
<keyword evidence="9" id="KW-0482">Metalloprotease</keyword>
<evidence type="ECO:0000256" key="5">
    <source>
        <dbReference type="ARBA" id="ARBA00022723"/>
    </source>
</evidence>
<dbReference type="GO" id="GO:0008270">
    <property type="term" value="F:zinc ion binding"/>
    <property type="evidence" value="ECO:0007669"/>
    <property type="project" value="InterPro"/>
</dbReference>
<keyword evidence="7" id="KW-0378">Hydrolase</keyword>
<evidence type="ECO:0000256" key="8">
    <source>
        <dbReference type="ARBA" id="ARBA00022833"/>
    </source>
</evidence>
<dbReference type="Gene3D" id="2.60.40.10">
    <property type="entry name" value="Immunoglobulins"/>
    <property type="match status" value="1"/>
</dbReference>
<dbReference type="PANTHER" id="PTHR11705">
    <property type="entry name" value="PROTEASE FAMILY M14 CARBOXYPEPTIDASE A,B"/>
    <property type="match status" value="1"/>
</dbReference>
<keyword evidence="5" id="KW-0479">Metal-binding</keyword>
<evidence type="ECO:0000256" key="1">
    <source>
        <dbReference type="ARBA" id="ARBA00001947"/>
    </source>
</evidence>
<dbReference type="GO" id="GO:0004181">
    <property type="term" value="F:metallocarboxypeptidase activity"/>
    <property type="evidence" value="ECO:0007669"/>
    <property type="project" value="InterPro"/>
</dbReference>
<evidence type="ECO:0000256" key="11">
    <source>
        <dbReference type="ARBA" id="ARBA00066554"/>
    </source>
</evidence>
<evidence type="ECO:0000256" key="10">
    <source>
        <dbReference type="ARBA" id="ARBA00050859"/>
    </source>
</evidence>
<keyword evidence="4" id="KW-0645">Protease</keyword>
<dbReference type="GO" id="GO:0005615">
    <property type="term" value="C:extracellular space"/>
    <property type="evidence" value="ECO:0007669"/>
    <property type="project" value="TreeGrafter"/>
</dbReference>
<dbReference type="FunFam" id="3.40.630.10:FF:000084">
    <property type="entry name" value="Carboxypeptidase B2"/>
    <property type="match status" value="1"/>
</dbReference>
<dbReference type="OrthoDB" id="5294005at2"/>
<evidence type="ECO:0000256" key="9">
    <source>
        <dbReference type="ARBA" id="ARBA00023049"/>
    </source>
</evidence>
<evidence type="ECO:0000256" key="4">
    <source>
        <dbReference type="ARBA" id="ARBA00022670"/>
    </source>
</evidence>
<evidence type="ECO:0000259" key="14">
    <source>
        <dbReference type="PROSITE" id="PS52035"/>
    </source>
</evidence>
<evidence type="ECO:0000256" key="7">
    <source>
        <dbReference type="ARBA" id="ARBA00022801"/>
    </source>
</evidence>
<dbReference type="PROSITE" id="PS52035">
    <property type="entry name" value="PEPTIDASE_M14"/>
    <property type="match status" value="1"/>
</dbReference>
<feature type="domain" description="Peptidase M14" evidence="14">
    <location>
        <begin position="4"/>
        <end position="289"/>
    </location>
</feature>
<feature type="domain" description="Fibronectin type-III" evidence="13">
    <location>
        <begin position="303"/>
        <end position="396"/>
    </location>
</feature>
<dbReference type="AlphaFoldDB" id="A0A2N1J1L3"/>
<dbReference type="InterPro" id="IPR057246">
    <property type="entry name" value="CARBOXYPEPT_ZN_1"/>
</dbReference>
<dbReference type="InterPro" id="IPR000834">
    <property type="entry name" value="Peptidase_M14"/>
</dbReference>
<evidence type="ECO:0000313" key="16">
    <source>
        <dbReference type="Proteomes" id="UP000233248"/>
    </source>
</evidence>
<dbReference type="PROSITE" id="PS00132">
    <property type="entry name" value="CARBOXYPEPT_ZN_1"/>
    <property type="match status" value="1"/>
</dbReference>
<protein>
    <recommendedName>
        <fullName evidence="11">carboxypeptidase T</fullName>
        <ecNumber evidence="11">3.4.17.18</ecNumber>
    </recommendedName>
</protein>
<dbReference type="Gene3D" id="3.40.630.10">
    <property type="entry name" value="Zn peptidases"/>
    <property type="match status" value="1"/>
</dbReference>
<name>A0A2N1J1L3_9BACT</name>
<sequence length="862" mass="99580">MKKLYRTYEESTQIFKKLQVKFPNNFKLESIGKTWEQRDIYLITLSSNIKEADLKPALFYTGTIHAREWIGHELSIEFAIYILNNISIDPTLEAFFKRATVYMVPCANPDGFVYSQKHFSFWRKNRRVNADGTFGVDLNRNFSVGFTKSTLSSSNVYSGPEPFSEPETKALRNFVQTHLNITIALDYHSQGNVFFPAHDFKHEDNIDTTDLNTLCANMADKIKKISNREYGIHQGKPPAKLIGGSGREFYYSKGILATVVEVGTRNISDYLDDMNEHIREHIPALIEAIKEVPNYNKNNSVKRVENFEVESIGSNHVKLKWDAKTSKDIFFEIYRSKRDKLYCKETNLIGRTQALEFTDINLQSNTNYYFNIRAVNKKKRLKSPFAPQIKIRTDVEYDEYSRTYYANATQTGYVAENINNNHKHFGINSLFVGVDENKGVSYSIISIDLKTIPNNAVIKSACLNLYPINRVSTTIEKYGEWNIAIIEQDSIKDLTDFDEVHNAKVISYIGRPTKSDQLTQGIWRKWELSGIESLILTSQIKKQKVVFRLEGPKELKVGRKSQMMQWDIGYGKFGFGLTYRPRLELTYTIEPTVTTLYAKSIHTISKNSILENEISSGFDDNGKKIYSILEFNLSSLPSYENTIITNAYVELNSTKIYLKEDIRFHLEFIQNSISKNYKDFENRKIIQNIGYDISANELKNNQTQYFVFDSFAKIELNEKLKDSSNILFALKPTTSKKSLRNRKISWETKDSKLGAKLIIEYISKRRFALPQVTNASYELENGKIRISWQNPNDEELVGVKVIKNPFRKPLSSQDGQKLYAGKDNYTYDDFGSKEKNKYFAIFTYDDVPNYSKPVILEYKSKI</sequence>
<dbReference type="SMART" id="SM00631">
    <property type="entry name" value="Zn_pept"/>
    <property type="match status" value="1"/>
</dbReference>
<dbReference type="InterPro" id="IPR003961">
    <property type="entry name" value="FN3_dom"/>
</dbReference>
<dbReference type="EMBL" id="NXIF01000036">
    <property type="protein sequence ID" value="PKI80372.1"/>
    <property type="molecule type" value="Genomic_DNA"/>
</dbReference>
<evidence type="ECO:0000313" key="15">
    <source>
        <dbReference type="EMBL" id="PKI80372.1"/>
    </source>
</evidence>
<dbReference type="Proteomes" id="UP000233248">
    <property type="component" value="Unassembled WGS sequence"/>
</dbReference>
<dbReference type="EC" id="3.4.17.18" evidence="11"/>
<proteinExistence type="inferred from homology"/>
<evidence type="ECO:0000256" key="12">
    <source>
        <dbReference type="PROSITE-ProRule" id="PRU01379"/>
    </source>
</evidence>
<dbReference type="SUPFAM" id="SSF53187">
    <property type="entry name" value="Zn-dependent exopeptidases"/>
    <property type="match status" value="1"/>
</dbReference>
<evidence type="ECO:0000256" key="6">
    <source>
        <dbReference type="ARBA" id="ARBA00022729"/>
    </source>
</evidence>
<evidence type="ECO:0000256" key="2">
    <source>
        <dbReference type="ARBA" id="ARBA00005988"/>
    </source>
</evidence>
<feature type="active site" description="Proton donor/acceptor" evidence="12">
    <location>
        <position position="261"/>
    </location>
</feature>
<dbReference type="PROSITE" id="PS50853">
    <property type="entry name" value="FN3"/>
    <property type="match status" value="1"/>
</dbReference>
<keyword evidence="8" id="KW-0862">Zinc</keyword>
<dbReference type="RefSeq" id="WP_101185179.1">
    <property type="nucleotide sequence ID" value="NZ_CP031218.1"/>
</dbReference>
<dbReference type="CDD" id="cd00063">
    <property type="entry name" value="FN3"/>
    <property type="match status" value="1"/>
</dbReference>
<dbReference type="PRINTS" id="PR00765">
    <property type="entry name" value="CRBOXYPTASEA"/>
</dbReference>
<dbReference type="SMART" id="SM00060">
    <property type="entry name" value="FN3"/>
    <property type="match status" value="1"/>
</dbReference>
<dbReference type="GO" id="GO:0006508">
    <property type="term" value="P:proteolysis"/>
    <property type="evidence" value="ECO:0007669"/>
    <property type="project" value="UniProtKB-KW"/>
</dbReference>
<dbReference type="PANTHER" id="PTHR11705:SF143">
    <property type="entry name" value="SLL0236 PROTEIN"/>
    <property type="match status" value="1"/>
</dbReference>
<keyword evidence="3" id="KW-0121">Carboxypeptidase</keyword>
<accession>A0A2N1J1L3</accession>
<dbReference type="KEGG" id="ahs:AHALO_1305"/>
<dbReference type="SUPFAM" id="SSF49265">
    <property type="entry name" value="Fibronectin type III"/>
    <property type="match status" value="1"/>
</dbReference>
<comment type="cofactor">
    <cofactor evidence="1">
        <name>Zn(2+)</name>
        <dbReference type="ChEBI" id="CHEBI:29105"/>
    </cofactor>
</comment>
<dbReference type="InterPro" id="IPR013783">
    <property type="entry name" value="Ig-like_fold"/>
</dbReference>